<dbReference type="Pfam" id="PF00582">
    <property type="entry name" value="Usp"/>
    <property type="match status" value="2"/>
</dbReference>
<evidence type="ECO:0000313" key="3">
    <source>
        <dbReference type="EMBL" id="GGG57595.1"/>
    </source>
</evidence>
<gene>
    <name evidence="3" type="primary">uspA</name>
    <name evidence="3" type="ORF">GCM10011378_37110</name>
</gene>
<accession>A0ABQ1X606</accession>
<dbReference type="EMBL" id="BMGS01000011">
    <property type="protein sequence ID" value="GGG57595.1"/>
    <property type="molecule type" value="Genomic_DNA"/>
</dbReference>
<comment type="similarity">
    <text evidence="1">Belongs to the universal stress protein A family.</text>
</comment>
<dbReference type="PANTHER" id="PTHR46268">
    <property type="entry name" value="STRESS RESPONSE PROTEIN NHAX"/>
    <property type="match status" value="1"/>
</dbReference>
<dbReference type="Proteomes" id="UP000601361">
    <property type="component" value="Unassembled WGS sequence"/>
</dbReference>
<organism evidence="3 4">
    <name type="scientific">Hymenobacter glacieicola</name>
    <dbReference type="NCBI Taxonomy" id="1562124"/>
    <lineage>
        <taxon>Bacteria</taxon>
        <taxon>Pseudomonadati</taxon>
        <taxon>Bacteroidota</taxon>
        <taxon>Cytophagia</taxon>
        <taxon>Cytophagales</taxon>
        <taxon>Hymenobacteraceae</taxon>
        <taxon>Hymenobacter</taxon>
    </lineage>
</organism>
<dbReference type="InterPro" id="IPR006015">
    <property type="entry name" value="Universal_stress_UspA"/>
</dbReference>
<dbReference type="RefSeq" id="WP_188559368.1">
    <property type="nucleotide sequence ID" value="NZ_BMGS01000011.1"/>
</dbReference>
<dbReference type="PRINTS" id="PR01438">
    <property type="entry name" value="UNVRSLSTRESS"/>
</dbReference>
<sequence>MKNLLVPTDFSPTAHNAFELALQVARRTGGQVTLLHVVDLPESARFVTTGGLAGGGGLNDVYTLKLLQVVKRHMHELMVEAQRTFPGVPVQDLIHTAALEDAVLDTIQERRIDLVVMGTKDHHAWHHVFTGSRTEHVVRLASCPVLTVKHPAPHFEVRHIVFASDFSAEADLAIASLRQVQEVFPEALLHLLDVVSDPGQHDKAMQRIHHFADRHQLTHYEPDVFAAPSASAGIPRFAEQAHADLVVMLTHGRAGLAHLFQGSISESVALHAASPVLTFHAHA</sequence>
<feature type="domain" description="UspA" evidence="2">
    <location>
        <begin position="159"/>
        <end position="278"/>
    </location>
</feature>
<evidence type="ECO:0000259" key="2">
    <source>
        <dbReference type="Pfam" id="PF00582"/>
    </source>
</evidence>
<name>A0ABQ1X606_9BACT</name>
<feature type="domain" description="UspA" evidence="2">
    <location>
        <begin position="1"/>
        <end position="149"/>
    </location>
</feature>
<evidence type="ECO:0000313" key="4">
    <source>
        <dbReference type="Proteomes" id="UP000601361"/>
    </source>
</evidence>
<dbReference type="CDD" id="cd00293">
    <property type="entry name" value="USP-like"/>
    <property type="match status" value="2"/>
</dbReference>
<keyword evidence="4" id="KW-1185">Reference proteome</keyword>
<dbReference type="SUPFAM" id="SSF52402">
    <property type="entry name" value="Adenine nucleotide alpha hydrolases-like"/>
    <property type="match status" value="2"/>
</dbReference>
<dbReference type="PANTHER" id="PTHR46268:SF6">
    <property type="entry name" value="UNIVERSAL STRESS PROTEIN UP12"/>
    <property type="match status" value="1"/>
</dbReference>
<protein>
    <submittedName>
        <fullName evidence="3">Universal stress protein UspA</fullName>
    </submittedName>
</protein>
<dbReference type="Gene3D" id="3.40.50.620">
    <property type="entry name" value="HUPs"/>
    <property type="match status" value="2"/>
</dbReference>
<evidence type="ECO:0000256" key="1">
    <source>
        <dbReference type="ARBA" id="ARBA00008791"/>
    </source>
</evidence>
<comment type="caution">
    <text evidence="3">The sequence shown here is derived from an EMBL/GenBank/DDBJ whole genome shotgun (WGS) entry which is preliminary data.</text>
</comment>
<dbReference type="InterPro" id="IPR014729">
    <property type="entry name" value="Rossmann-like_a/b/a_fold"/>
</dbReference>
<dbReference type="InterPro" id="IPR006016">
    <property type="entry name" value="UspA"/>
</dbReference>
<reference evidence="4" key="1">
    <citation type="journal article" date="2019" name="Int. J. Syst. Evol. Microbiol.">
        <title>The Global Catalogue of Microorganisms (GCM) 10K type strain sequencing project: providing services to taxonomists for standard genome sequencing and annotation.</title>
        <authorList>
            <consortium name="The Broad Institute Genomics Platform"/>
            <consortium name="The Broad Institute Genome Sequencing Center for Infectious Disease"/>
            <person name="Wu L."/>
            <person name="Ma J."/>
        </authorList>
    </citation>
    <scope>NUCLEOTIDE SEQUENCE [LARGE SCALE GENOMIC DNA]</scope>
    <source>
        <strain evidence="4">CGMCC 1.12990</strain>
    </source>
</reference>
<proteinExistence type="inferred from homology"/>